<accession>A0A2S2E2P9</accession>
<keyword evidence="1" id="KW-1133">Transmembrane helix</keyword>
<dbReference type="KEGG" id="salh:HMF8227_01461"/>
<evidence type="ECO:0000313" key="2">
    <source>
        <dbReference type="EMBL" id="AWL11936.1"/>
    </source>
</evidence>
<evidence type="ECO:0000313" key="3">
    <source>
        <dbReference type="Proteomes" id="UP000245728"/>
    </source>
</evidence>
<proteinExistence type="predicted"/>
<protein>
    <submittedName>
        <fullName evidence="2">Uncharacterized protein</fullName>
    </submittedName>
</protein>
<name>A0A2S2E2P9_9ALTE</name>
<dbReference type="AlphaFoldDB" id="A0A2S2E2P9"/>
<keyword evidence="3" id="KW-1185">Reference proteome</keyword>
<evidence type="ECO:0000256" key="1">
    <source>
        <dbReference type="SAM" id="Phobius"/>
    </source>
</evidence>
<sequence length="36" mass="3866">MNRINGPWLVTTIAGAVIGAVVVYQLRKHTSGIVDD</sequence>
<reference evidence="2 3" key="1">
    <citation type="submission" date="2018-05" db="EMBL/GenBank/DDBJ databases">
        <title>Salinimonas sp. HMF8227 Genome sequencing and assembly.</title>
        <authorList>
            <person name="Kang H."/>
            <person name="Kang J."/>
            <person name="Cha I."/>
            <person name="Kim H."/>
            <person name="Joh K."/>
        </authorList>
    </citation>
    <scope>NUCLEOTIDE SEQUENCE [LARGE SCALE GENOMIC DNA]</scope>
    <source>
        <strain evidence="2 3">HMF8227</strain>
    </source>
</reference>
<dbReference type="EMBL" id="CP029347">
    <property type="protein sequence ID" value="AWL11936.1"/>
    <property type="molecule type" value="Genomic_DNA"/>
</dbReference>
<keyword evidence="1" id="KW-0812">Transmembrane</keyword>
<feature type="transmembrane region" description="Helical" evidence="1">
    <location>
        <begin position="6"/>
        <end position="26"/>
    </location>
</feature>
<organism evidence="2 3">
    <name type="scientific">Saliniradius amylolyticus</name>
    <dbReference type="NCBI Taxonomy" id="2183582"/>
    <lineage>
        <taxon>Bacteria</taxon>
        <taxon>Pseudomonadati</taxon>
        <taxon>Pseudomonadota</taxon>
        <taxon>Gammaproteobacteria</taxon>
        <taxon>Alteromonadales</taxon>
        <taxon>Alteromonadaceae</taxon>
        <taxon>Saliniradius</taxon>
    </lineage>
</organism>
<gene>
    <name evidence="2" type="ORF">HMF8227_01461</name>
</gene>
<dbReference type="Proteomes" id="UP000245728">
    <property type="component" value="Chromosome"/>
</dbReference>
<keyword evidence="1" id="KW-0472">Membrane</keyword>